<protein>
    <submittedName>
        <fullName evidence="2">DUF4062 domain-containing protein</fullName>
    </submittedName>
</protein>
<comment type="caution">
    <text evidence="2">The sequence shown here is derived from an EMBL/GenBank/DDBJ whole genome shotgun (WGS) entry which is preliminary data.</text>
</comment>
<accession>A0ABS9LDF4</accession>
<reference evidence="2" key="1">
    <citation type="submission" date="2022-01" db="EMBL/GenBank/DDBJ databases">
        <authorList>
            <person name="Jo J.-H."/>
            <person name="Im W.-T."/>
        </authorList>
    </citation>
    <scope>NUCLEOTIDE SEQUENCE</scope>
    <source>
        <strain evidence="2">I2-34</strain>
    </source>
</reference>
<dbReference type="RefSeq" id="WP_237826956.1">
    <property type="nucleotide sequence ID" value="NZ_JAKLTQ010000029.1"/>
</dbReference>
<dbReference type="Proteomes" id="UP001165368">
    <property type="component" value="Unassembled WGS sequence"/>
</dbReference>
<dbReference type="Pfam" id="PF13271">
    <property type="entry name" value="DUF4062"/>
    <property type="match status" value="1"/>
</dbReference>
<keyword evidence="3" id="KW-1185">Reference proteome</keyword>
<gene>
    <name evidence="2" type="ORF">LVY72_22660</name>
</gene>
<organism evidence="2 3">
    <name type="scientific">Arthrobacter hankyongi</name>
    <dbReference type="NCBI Taxonomy" id="2904801"/>
    <lineage>
        <taxon>Bacteria</taxon>
        <taxon>Bacillati</taxon>
        <taxon>Actinomycetota</taxon>
        <taxon>Actinomycetes</taxon>
        <taxon>Micrococcales</taxon>
        <taxon>Micrococcaceae</taxon>
        <taxon>Arthrobacter</taxon>
    </lineage>
</organism>
<feature type="domain" description="DUF4062" evidence="1">
    <location>
        <begin position="6"/>
        <end position="90"/>
    </location>
</feature>
<sequence length="322" mass="36175">MASPTVFVSSTFYDLRYPRESLKRFIETLGYTPILSEEGTVFYDPRITAAESCLKEVSNADIFVLLIGGRYGSILPNTELSVTNGEFMKAVERKIPVFAMVEQGTYSDYSLYRANVDRPELISQLSFPNADSVKIFEFIDSVQSRTLNNALVPFVSARDIESYLRSQWAGMMHGFLTDETREAQVVDTLSVLTQVNERVELITEQILRSVGTPMDRVYVRLLQEMVQSSVAADLRFIGTPPTPGSIVDNETVKECVESLGGQIAIDEDEVGGNTISGSGRVSPIRMKVLTEEYQKLRIKMLKILEEDEVSTEKIREYELESV</sequence>
<proteinExistence type="predicted"/>
<evidence type="ECO:0000259" key="1">
    <source>
        <dbReference type="Pfam" id="PF13271"/>
    </source>
</evidence>
<evidence type="ECO:0000313" key="2">
    <source>
        <dbReference type="EMBL" id="MCG2624695.1"/>
    </source>
</evidence>
<evidence type="ECO:0000313" key="3">
    <source>
        <dbReference type="Proteomes" id="UP001165368"/>
    </source>
</evidence>
<dbReference type="InterPro" id="IPR025139">
    <property type="entry name" value="DUF4062"/>
</dbReference>
<name>A0ABS9LDF4_9MICC</name>
<dbReference type="EMBL" id="JAKLTQ010000029">
    <property type="protein sequence ID" value="MCG2624695.1"/>
    <property type="molecule type" value="Genomic_DNA"/>
</dbReference>